<name>A0ABQ9GC33_9NEOP</name>
<feature type="region of interest" description="Disordered" evidence="1">
    <location>
        <begin position="253"/>
        <end position="288"/>
    </location>
</feature>
<protein>
    <submittedName>
        <fullName evidence="2">Uncharacterized protein</fullName>
    </submittedName>
</protein>
<evidence type="ECO:0000313" key="2">
    <source>
        <dbReference type="EMBL" id="KAJ8868993.1"/>
    </source>
</evidence>
<comment type="caution">
    <text evidence="2">The sequence shown here is derived from an EMBL/GenBank/DDBJ whole genome shotgun (WGS) entry which is preliminary data.</text>
</comment>
<keyword evidence="3" id="KW-1185">Reference proteome</keyword>
<evidence type="ECO:0000256" key="1">
    <source>
        <dbReference type="SAM" id="MobiDB-lite"/>
    </source>
</evidence>
<reference evidence="2 3" key="1">
    <citation type="submission" date="2023-02" db="EMBL/GenBank/DDBJ databases">
        <title>LHISI_Scaffold_Assembly.</title>
        <authorList>
            <person name="Stuart O.P."/>
            <person name="Cleave R."/>
            <person name="Magrath M.J.L."/>
            <person name="Mikheyev A.S."/>
        </authorList>
    </citation>
    <scope>NUCLEOTIDE SEQUENCE [LARGE SCALE GENOMIC DNA]</scope>
    <source>
        <strain evidence="2">Daus_M_001</strain>
        <tissue evidence="2">Leg muscle</tissue>
    </source>
</reference>
<dbReference type="EMBL" id="JARBHB010000014">
    <property type="protein sequence ID" value="KAJ8868993.1"/>
    <property type="molecule type" value="Genomic_DNA"/>
</dbReference>
<dbReference type="Proteomes" id="UP001159363">
    <property type="component" value="Chromosome 13"/>
</dbReference>
<accession>A0ABQ9GC33</accession>
<feature type="compositionally biased region" description="Basic and acidic residues" evidence="1">
    <location>
        <begin position="253"/>
        <end position="272"/>
    </location>
</feature>
<evidence type="ECO:0000313" key="3">
    <source>
        <dbReference type="Proteomes" id="UP001159363"/>
    </source>
</evidence>
<gene>
    <name evidence="2" type="ORF">PR048_030539</name>
</gene>
<proteinExistence type="predicted"/>
<sequence length="669" mass="75762">MEYTRNQSYAITADSFGCVKWQRLTQRNRLCVANARLHHRGSKLDLRSGLRSTQKTVATFEFRTGLEIEMRIISNRRNWQFQNSIRDQQPSSSSIYSEKYAYFHDVIHYEPIAKFSRTESRSLTFEPRPDESDIQNHEISLVQHFYIGTKIKPDPGSELGSLDFGSGKMLARPGISVSSKKLGQACRTSSRERCYVWRTARLQRKFLGHITRADNAATVIELSTSSEIQSWYLIPHLRKKFASNGMTVKWCKEDQRRDERAEETGDPGERCRRPAASSGTIPTCENPELTLPGDVPGLSWWEASRLTTQSPPPQEIIAFNVPRHQGEPRLIPGRFTPGFRKWESCRTIPLVGGFSRGSPISPALSFRRCFIVTSLHPHIGSQDLDVKSRPNLFALFSQFTKWRSPRVNGFARAGRDGSSRVSLLRNEQCVHFTPPPPSRAAAASLLRMRRRLIRHVASARARDPIGESESKVYSTRVGKLNAFNMASKFFANRLKKTRFGPKLSRINLRGIKRDCAMFPDARTFPCLYGDSWYCTVVKLREYEAAPELKGGETGDPRENPLTSGITHHDPYLLIGVVWDCTNQCDVFLNLLKAVAEYALFTINRNATSVTSSCNLDGFISAWILRPTDLVQSVAKYYTVSDGVIVPNTVPQAGELCWHLSDMFNELLLL</sequence>
<organism evidence="2 3">
    <name type="scientific">Dryococelus australis</name>
    <dbReference type="NCBI Taxonomy" id="614101"/>
    <lineage>
        <taxon>Eukaryota</taxon>
        <taxon>Metazoa</taxon>
        <taxon>Ecdysozoa</taxon>
        <taxon>Arthropoda</taxon>
        <taxon>Hexapoda</taxon>
        <taxon>Insecta</taxon>
        <taxon>Pterygota</taxon>
        <taxon>Neoptera</taxon>
        <taxon>Polyneoptera</taxon>
        <taxon>Phasmatodea</taxon>
        <taxon>Verophasmatodea</taxon>
        <taxon>Anareolatae</taxon>
        <taxon>Phasmatidae</taxon>
        <taxon>Eurycanthinae</taxon>
        <taxon>Dryococelus</taxon>
    </lineage>
</organism>